<dbReference type="PANTHER" id="PTHR31075">
    <property type="entry name" value="CENTROSOMAL PROTEIN OF 85 KDA"/>
    <property type="match status" value="1"/>
</dbReference>
<comment type="caution">
    <text evidence="2">The sequence shown here is derived from an EMBL/GenBank/DDBJ whole genome shotgun (WGS) entry which is preliminary data.</text>
</comment>
<accession>A0AAE1BUG3</accession>
<feature type="coiled-coil region" evidence="1">
    <location>
        <begin position="360"/>
        <end position="422"/>
    </location>
</feature>
<sequence length="521" mass="59886">MNPNTTITSTTPSRTLSWVRLRRSNQEPVIQTTMGDGRRRPSTALGEGEAVGREITGTLSHIHHGTQYSSANLSSSPYLLHVRPPSSTQIHCPLPSPPHTAPNLCYPAQYSSEFHTLELDSLRQQVQEIKNQLAGDVTGRQEYQKLLAEYQIILAEKSHLQETLGSTEYSLQQLQVAYNDLQKDSAACEQLYSLKLSKAEERTTKEIEEKKIAWERLAKLQQYINKLPTEEEHQNLQDDLEVQSEDNERLLAKVDHLAYQLKREREHEKEQAATIETQRKEKDDLLLKLNLAENILNELESHRDATTEDGEQSMEELLWILEQTRKELDAAKKLVNYRKVMLEEQATNHDKIQQEEFEQREKLEEKVKVLEWTVVQHKELEDKLRYKLKRTGENLREAEEKLTKAEERLEAAMGEVTSQQEIAKLVAALMSVLQTAINQLRDLVDISQQISQGQTPDITVLLNFTNFTDAQDEVNSDLSRETLSAQLKEVKHMISRLDAVRLQLQDKHAEQLAKDVTCTQM</sequence>
<dbReference type="GO" id="GO:0005813">
    <property type="term" value="C:centrosome"/>
    <property type="evidence" value="ECO:0007669"/>
    <property type="project" value="TreeGrafter"/>
</dbReference>
<keyword evidence="3" id="KW-1185">Reference proteome</keyword>
<reference evidence="2" key="1">
    <citation type="submission" date="2023-10" db="EMBL/GenBank/DDBJ databases">
        <title>Genome assemblies of two species of porcelain crab, Petrolisthes cinctipes and Petrolisthes manimaculis (Anomura: Porcellanidae).</title>
        <authorList>
            <person name="Angst P."/>
        </authorList>
    </citation>
    <scope>NUCLEOTIDE SEQUENCE</scope>
    <source>
        <strain evidence="2">PB745_01</strain>
        <tissue evidence="2">Gill</tissue>
    </source>
</reference>
<organism evidence="2 3">
    <name type="scientific">Petrolisthes cinctipes</name>
    <name type="common">Flat porcelain crab</name>
    <dbReference type="NCBI Taxonomy" id="88211"/>
    <lineage>
        <taxon>Eukaryota</taxon>
        <taxon>Metazoa</taxon>
        <taxon>Ecdysozoa</taxon>
        <taxon>Arthropoda</taxon>
        <taxon>Crustacea</taxon>
        <taxon>Multicrustacea</taxon>
        <taxon>Malacostraca</taxon>
        <taxon>Eumalacostraca</taxon>
        <taxon>Eucarida</taxon>
        <taxon>Decapoda</taxon>
        <taxon>Pleocyemata</taxon>
        <taxon>Anomura</taxon>
        <taxon>Galatheoidea</taxon>
        <taxon>Porcellanidae</taxon>
        <taxon>Petrolisthes</taxon>
    </lineage>
</organism>
<evidence type="ECO:0000313" key="2">
    <source>
        <dbReference type="EMBL" id="KAK3857000.1"/>
    </source>
</evidence>
<dbReference type="Proteomes" id="UP001286313">
    <property type="component" value="Unassembled WGS sequence"/>
</dbReference>
<proteinExistence type="predicted"/>
<gene>
    <name evidence="2" type="ORF">Pcinc_036720</name>
</gene>
<dbReference type="AlphaFoldDB" id="A0AAE1BUG3"/>
<feature type="coiled-coil region" evidence="1">
    <location>
        <begin position="233"/>
        <end position="334"/>
    </location>
</feature>
<name>A0AAE1BUG3_PETCI</name>
<protein>
    <submittedName>
        <fullName evidence="2">Uncharacterized protein</fullName>
    </submittedName>
</protein>
<evidence type="ECO:0000256" key="1">
    <source>
        <dbReference type="SAM" id="Coils"/>
    </source>
</evidence>
<dbReference type="EMBL" id="JAWQEG010005726">
    <property type="protein sequence ID" value="KAK3857000.1"/>
    <property type="molecule type" value="Genomic_DNA"/>
</dbReference>
<evidence type="ECO:0000313" key="3">
    <source>
        <dbReference type="Proteomes" id="UP001286313"/>
    </source>
</evidence>
<dbReference type="InterPro" id="IPR040210">
    <property type="entry name" value="Cep85/Cep85L"/>
</dbReference>
<keyword evidence="1" id="KW-0175">Coiled coil</keyword>
<dbReference type="PANTHER" id="PTHR31075:SF4">
    <property type="entry name" value="CENTROSOMAL PROTEIN OF 85 KDA"/>
    <property type="match status" value="1"/>
</dbReference>